<organism evidence="2 3">
    <name type="scientific">Stylonychia lemnae</name>
    <name type="common">Ciliate</name>
    <dbReference type="NCBI Taxonomy" id="5949"/>
    <lineage>
        <taxon>Eukaryota</taxon>
        <taxon>Sar</taxon>
        <taxon>Alveolata</taxon>
        <taxon>Ciliophora</taxon>
        <taxon>Intramacronucleata</taxon>
        <taxon>Spirotrichea</taxon>
        <taxon>Stichotrichia</taxon>
        <taxon>Sporadotrichida</taxon>
        <taxon>Oxytrichidae</taxon>
        <taxon>Stylonychinae</taxon>
        <taxon>Stylonychia</taxon>
    </lineage>
</organism>
<name>A0A078A4D6_STYLE</name>
<accession>A0A078A4D6</accession>
<reference evidence="2 3" key="1">
    <citation type="submission" date="2014-06" db="EMBL/GenBank/DDBJ databases">
        <authorList>
            <person name="Swart Estienne"/>
        </authorList>
    </citation>
    <scope>NUCLEOTIDE SEQUENCE [LARGE SCALE GENOMIC DNA]</scope>
    <source>
        <strain evidence="2 3">130c</strain>
    </source>
</reference>
<feature type="region of interest" description="Disordered" evidence="1">
    <location>
        <begin position="619"/>
        <end position="695"/>
    </location>
</feature>
<feature type="region of interest" description="Disordered" evidence="1">
    <location>
        <begin position="524"/>
        <end position="549"/>
    </location>
</feature>
<feature type="compositionally biased region" description="Basic and acidic residues" evidence="1">
    <location>
        <begin position="845"/>
        <end position="856"/>
    </location>
</feature>
<protein>
    <submittedName>
        <fullName evidence="2">Uncharacterized protein</fullName>
    </submittedName>
</protein>
<feature type="compositionally biased region" description="Basic and acidic residues" evidence="1">
    <location>
        <begin position="476"/>
        <end position="485"/>
    </location>
</feature>
<feature type="compositionally biased region" description="Polar residues" evidence="1">
    <location>
        <begin position="320"/>
        <end position="391"/>
    </location>
</feature>
<gene>
    <name evidence="2" type="primary">Contig2042.g2207</name>
    <name evidence="2" type="ORF">STYLEM_5722</name>
</gene>
<dbReference type="Proteomes" id="UP000039865">
    <property type="component" value="Unassembled WGS sequence"/>
</dbReference>
<sequence length="862" mass="97183">MLLYLKKEQIFDIIIRVKAEQVIQRWKTVQKTGDEIDLYLMTQSKKFMKYTTNVFLLHRHALRLQHWYFEKRHNQPKQQAPTVEKQQENKVNAEKSNLTTINTQQSATTTTVTAVGNTESQVPKKSMPTPTQSASSKFSKINGSNRLPKAAEKQILKQQEEQKKKEALALKQKEDKEQIDSKAVKTTEANETAKVSDTTIQPYVKAGAQKPPVIKNPPARTGSIKTPSSVNPLNGYPKITDKTNTFLVSEETFVIEKDANNNEKLIKQEKHNFKSRSNRPQSVMKSDLCSTGELNSTTTITQEGSKSIVTTTSTVPITNLRSSVRPITTSSNGTSDKASVDNQSSKTPNTQTRKAFQRATSTKVINQPQSASNKTQATEPIQFSGSQSLVETNKPEPSVTSTTESQPKKHSFKSARNTSTRTSTTNLKSEATEELKKSTVQTSKAVAGDSGADGKNTERSVTSQSMHTPIIGGSKSHQELKKNDPPKAVAVNHNKKWGERQHSWKPQQFDSVQALVEKGWQDAEQLKEKKAHSRQASKAKHHANQPIKEVIEEQKVEEIVVDAWQRAEEIKQQRKEEREKIQQRSKSKTGLVKPKWGERQTSWKAADFDSVQALIDQAWTHKDEDNDKKQLSKQKKKKAQQEPVMQQIQEEPEHHTHRESVPTKRFNESESESPLKRPAFNVNIVTENLDDENRNKTELAKRIEADKKKDAQFLQSVTHTDIDDASSYMCSQGGSPFKKARRTRDERRKISSQNGKKSESSKRSPTKKSPTKKSPAKQIQVHVENTENETPGKIVSLLADKNQNSESKNTLGEQQQSTSKRLNFESHKKSPLKGSPSKELNTALKDQEHHIFRESDSNIAVE</sequence>
<feature type="compositionally biased region" description="Polar residues" evidence="1">
    <location>
        <begin position="119"/>
        <end position="145"/>
    </location>
</feature>
<feature type="compositionally biased region" description="Low complexity" evidence="1">
    <location>
        <begin position="99"/>
        <end position="118"/>
    </location>
</feature>
<feature type="compositionally biased region" description="Basic residues" evidence="1">
    <location>
        <begin position="529"/>
        <end position="543"/>
    </location>
</feature>
<evidence type="ECO:0000313" key="3">
    <source>
        <dbReference type="Proteomes" id="UP000039865"/>
    </source>
</evidence>
<feature type="compositionally biased region" description="Basic and acidic residues" evidence="1">
    <location>
        <begin position="571"/>
        <end position="582"/>
    </location>
</feature>
<feature type="compositionally biased region" description="Low complexity" evidence="1">
    <location>
        <begin position="416"/>
        <end position="426"/>
    </location>
</feature>
<feature type="region of interest" description="Disordered" evidence="1">
    <location>
        <begin position="320"/>
        <end position="485"/>
    </location>
</feature>
<dbReference type="InParanoid" id="A0A078A4D6"/>
<feature type="compositionally biased region" description="Basic residues" evidence="1">
    <location>
        <begin position="764"/>
        <end position="775"/>
    </location>
</feature>
<feature type="compositionally biased region" description="Basic and acidic residues" evidence="1">
    <location>
        <begin position="651"/>
        <end position="668"/>
    </location>
</feature>
<feature type="region of interest" description="Disordered" evidence="1">
    <location>
        <begin position="719"/>
        <end position="862"/>
    </location>
</feature>
<feature type="compositionally biased region" description="Basic and acidic residues" evidence="1">
    <location>
        <begin position="619"/>
        <end position="630"/>
    </location>
</feature>
<feature type="region of interest" description="Disordered" evidence="1">
    <location>
        <begin position="571"/>
        <end position="604"/>
    </location>
</feature>
<evidence type="ECO:0000256" key="1">
    <source>
        <dbReference type="SAM" id="MobiDB-lite"/>
    </source>
</evidence>
<evidence type="ECO:0000313" key="2">
    <source>
        <dbReference type="EMBL" id="CDW76759.1"/>
    </source>
</evidence>
<keyword evidence="3" id="KW-1185">Reference proteome</keyword>
<dbReference type="EMBL" id="CCKQ01005518">
    <property type="protein sequence ID" value="CDW76759.1"/>
    <property type="molecule type" value="Genomic_DNA"/>
</dbReference>
<dbReference type="AlphaFoldDB" id="A0A078A4D6"/>
<proteinExistence type="predicted"/>
<feature type="compositionally biased region" description="Polar residues" evidence="1">
    <location>
        <begin position="801"/>
        <end position="821"/>
    </location>
</feature>
<feature type="region of interest" description="Disordered" evidence="1">
    <location>
        <begin position="209"/>
        <end position="230"/>
    </location>
</feature>
<feature type="region of interest" description="Disordered" evidence="1">
    <location>
        <begin position="73"/>
        <end position="147"/>
    </location>
</feature>